<sequence>MKSLVIRGASYGLAAFLLLMASGPRARAQGLHLSPLAKAELGDHSLASINADNIQASVKVETVSGCRTLKTLWDTNGETQAASCPVATLTITDKQHPDIPASVTRLTTYDADHRGVMGLTLSMWQLDPTNDRPQVMVSAFTGGAHCCEVTTIFSRAPDGTWRHVNMGMRNGGEPFPVMAMGRNSTPVLVTSDDRFLYTFSSYAGSYAPLVIQSLRDNALTDVTRDPAFHDDIARSLAERRQEWIKDGRNEPNGFLAGYVASSATVGNLVPAWKTMLREQDSKSDPTFAMSRCTLKNLLSTKGNQPCTDEENKPLPFPVALSAFLVQTGYITETQARALPLTADASAAETSPSTPRAEAPSQQKPDGDSVQSYSTTLTNKEATTVFGIALGFFVLLAIGGTVLYFLPFIIGCARGATGLLSIFLVNFFLGVTLIGWIGALIMALCFESRRSYDQRLIDYGAGRRDRP</sequence>
<keyword evidence="4" id="KW-1185">Reference proteome</keyword>
<dbReference type="AlphaFoldDB" id="A0AA35UVG2"/>
<feature type="compositionally biased region" description="Polar residues" evidence="1">
    <location>
        <begin position="347"/>
        <end position="372"/>
    </location>
</feature>
<protein>
    <submittedName>
        <fullName evidence="3">Superinfection immunity protein</fullName>
    </submittedName>
</protein>
<proteinExistence type="predicted"/>
<dbReference type="RefSeq" id="WP_289841953.1">
    <property type="nucleotide sequence ID" value="NZ_CATKSH010000004.1"/>
</dbReference>
<gene>
    <name evidence="3" type="ORF">LMG32879_000993</name>
</gene>
<name>A0AA35UVG2_9PROT</name>
<accession>A0AA35UVG2</accession>
<comment type="caution">
    <text evidence="3">The sequence shown here is derived from an EMBL/GenBank/DDBJ whole genome shotgun (WGS) entry which is preliminary data.</text>
</comment>
<keyword evidence="2" id="KW-1133">Transmembrane helix</keyword>
<dbReference type="Pfam" id="PF14373">
    <property type="entry name" value="Imm_superinfect"/>
    <property type="match status" value="1"/>
</dbReference>
<dbReference type="InterPro" id="IPR016410">
    <property type="entry name" value="Phage_imm"/>
</dbReference>
<evidence type="ECO:0000256" key="1">
    <source>
        <dbReference type="SAM" id="MobiDB-lite"/>
    </source>
</evidence>
<keyword evidence="2" id="KW-0472">Membrane</keyword>
<evidence type="ECO:0000313" key="4">
    <source>
        <dbReference type="Proteomes" id="UP001176960"/>
    </source>
</evidence>
<evidence type="ECO:0000256" key="2">
    <source>
        <dbReference type="SAM" id="Phobius"/>
    </source>
</evidence>
<keyword evidence="2" id="KW-0812">Transmembrane</keyword>
<feature type="region of interest" description="Disordered" evidence="1">
    <location>
        <begin position="343"/>
        <end position="372"/>
    </location>
</feature>
<evidence type="ECO:0000313" key="3">
    <source>
        <dbReference type="EMBL" id="CAI9120164.1"/>
    </source>
</evidence>
<dbReference type="EMBL" id="CATKSH010000004">
    <property type="protein sequence ID" value="CAI9120164.1"/>
    <property type="molecule type" value="Genomic_DNA"/>
</dbReference>
<organism evidence="3 4">
    <name type="scientific">Brytella acorum</name>
    <dbReference type="NCBI Taxonomy" id="2959299"/>
    <lineage>
        <taxon>Bacteria</taxon>
        <taxon>Pseudomonadati</taxon>
        <taxon>Pseudomonadota</taxon>
        <taxon>Alphaproteobacteria</taxon>
        <taxon>Acetobacterales</taxon>
        <taxon>Acetobacteraceae</taxon>
        <taxon>Brytella</taxon>
    </lineage>
</organism>
<feature type="transmembrane region" description="Helical" evidence="2">
    <location>
        <begin position="417"/>
        <end position="443"/>
    </location>
</feature>
<feature type="transmembrane region" description="Helical" evidence="2">
    <location>
        <begin position="384"/>
        <end position="405"/>
    </location>
</feature>
<dbReference type="Proteomes" id="UP001176960">
    <property type="component" value="Unassembled WGS sequence"/>
</dbReference>
<reference evidence="3" key="1">
    <citation type="submission" date="2023-03" db="EMBL/GenBank/DDBJ databases">
        <authorList>
            <person name="Cleenwerck I."/>
        </authorList>
    </citation>
    <scope>NUCLEOTIDE SEQUENCE</scope>
    <source>
        <strain evidence="3">LMG 32879</strain>
    </source>
</reference>